<evidence type="ECO:0000313" key="13">
    <source>
        <dbReference type="EMBL" id="KAL0441331.1"/>
    </source>
</evidence>
<dbReference type="SUPFAM" id="SSF51395">
    <property type="entry name" value="FMN-linked oxidoreductases"/>
    <property type="match status" value="1"/>
</dbReference>
<keyword evidence="5" id="KW-0288">FMN</keyword>
<keyword evidence="4" id="KW-0285">Flavoprotein</keyword>
<dbReference type="GO" id="GO:0042742">
    <property type="term" value="P:defense response to bacterium"/>
    <property type="evidence" value="ECO:0007669"/>
    <property type="project" value="UniProtKB-ARBA"/>
</dbReference>
<dbReference type="InterPro" id="IPR000262">
    <property type="entry name" value="FMN-dep_DH"/>
</dbReference>
<dbReference type="PANTHER" id="PTHR10578">
    <property type="entry name" value="S -2-HYDROXY-ACID OXIDASE-RELATED"/>
    <property type="match status" value="1"/>
</dbReference>
<dbReference type="GO" id="GO:0050665">
    <property type="term" value="P:hydrogen peroxide biosynthetic process"/>
    <property type="evidence" value="ECO:0007669"/>
    <property type="project" value="UniProtKB-ARBA"/>
</dbReference>
<evidence type="ECO:0000256" key="3">
    <source>
        <dbReference type="ARBA" id="ARBA00013087"/>
    </source>
</evidence>
<reference evidence="13" key="2">
    <citation type="journal article" date="2024" name="Plant">
        <title>Genomic evolution and insights into agronomic trait innovations of Sesamum species.</title>
        <authorList>
            <person name="Miao H."/>
            <person name="Wang L."/>
            <person name="Qu L."/>
            <person name="Liu H."/>
            <person name="Sun Y."/>
            <person name="Le M."/>
            <person name="Wang Q."/>
            <person name="Wei S."/>
            <person name="Zheng Y."/>
            <person name="Lin W."/>
            <person name="Duan Y."/>
            <person name="Cao H."/>
            <person name="Xiong S."/>
            <person name="Wang X."/>
            <person name="Wei L."/>
            <person name="Li C."/>
            <person name="Ma Q."/>
            <person name="Ju M."/>
            <person name="Zhao R."/>
            <person name="Li G."/>
            <person name="Mu C."/>
            <person name="Tian Q."/>
            <person name="Mei H."/>
            <person name="Zhang T."/>
            <person name="Gao T."/>
            <person name="Zhang H."/>
        </authorList>
    </citation>
    <scope>NUCLEOTIDE SEQUENCE</scope>
    <source>
        <strain evidence="13">G02</strain>
    </source>
</reference>
<dbReference type="EC" id="1.1.3.15" evidence="3"/>
<dbReference type="PROSITE" id="PS51349">
    <property type="entry name" value="FMN_HYDROXY_ACID_DH_2"/>
    <property type="match status" value="1"/>
</dbReference>
<evidence type="ECO:0000256" key="10">
    <source>
        <dbReference type="ARBA" id="ARBA00029327"/>
    </source>
</evidence>
<evidence type="ECO:0000256" key="1">
    <source>
        <dbReference type="ARBA" id="ARBA00001917"/>
    </source>
</evidence>
<dbReference type="InterPro" id="IPR008259">
    <property type="entry name" value="FMN_hydac_DH_AS"/>
</dbReference>
<protein>
    <recommendedName>
        <fullName evidence="3">(S)-2-hydroxy-acid oxidase</fullName>
        <ecNumber evidence="3">1.1.3.15</ecNumber>
    </recommendedName>
</protein>
<dbReference type="Pfam" id="PF01070">
    <property type="entry name" value="FMN_dh"/>
    <property type="match status" value="1"/>
</dbReference>
<comment type="caution">
    <text evidence="13">The sequence shown here is derived from an EMBL/GenBank/DDBJ whole genome shotgun (WGS) entry which is preliminary data.</text>
</comment>
<comment type="cofactor">
    <cofactor evidence="1">
        <name>FMN</name>
        <dbReference type="ChEBI" id="CHEBI:58210"/>
    </cofactor>
</comment>
<dbReference type="AlphaFoldDB" id="A0AAW2WKS3"/>
<reference evidence="13" key="1">
    <citation type="submission" date="2020-06" db="EMBL/GenBank/DDBJ databases">
        <authorList>
            <person name="Li T."/>
            <person name="Hu X."/>
            <person name="Zhang T."/>
            <person name="Song X."/>
            <person name="Zhang H."/>
            <person name="Dai N."/>
            <person name="Sheng W."/>
            <person name="Hou X."/>
            <person name="Wei L."/>
        </authorList>
    </citation>
    <scope>NUCLEOTIDE SEQUENCE</scope>
    <source>
        <strain evidence="13">G02</strain>
        <tissue evidence="13">Leaf</tissue>
    </source>
</reference>
<organism evidence="13">
    <name type="scientific">Sesamum radiatum</name>
    <name type="common">Black benniseed</name>
    <dbReference type="NCBI Taxonomy" id="300843"/>
    <lineage>
        <taxon>Eukaryota</taxon>
        <taxon>Viridiplantae</taxon>
        <taxon>Streptophyta</taxon>
        <taxon>Embryophyta</taxon>
        <taxon>Tracheophyta</taxon>
        <taxon>Spermatophyta</taxon>
        <taxon>Magnoliopsida</taxon>
        <taxon>eudicotyledons</taxon>
        <taxon>Gunneridae</taxon>
        <taxon>Pentapetalae</taxon>
        <taxon>asterids</taxon>
        <taxon>lamiids</taxon>
        <taxon>Lamiales</taxon>
        <taxon>Pedaliaceae</taxon>
        <taxon>Sesamum</taxon>
    </lineage>
</organism>
<evidence type="ECO:0000256" key="7">
    <source>
        <dbReference type="ARBA" id="ARBA00023140"/>
    </source>
</evidence>
<dbReference type="InterPro" id="IPR012133">
    <property type="entry name" value="Alpha-hydoxy_acid_DH_FMN"/>
</dbReference>
<dbReference type="GO" id="GO:0003973">
    <property type="term" value="F:(S)-2-hydroxy-acid oxidase activity"/>
    <property type="evidence" value="ECO:0007669"/>
    <property type="project" value="UniProtKB-EC"/>
</dbReference>
<proteinExistence type="inferred from homology"/>
<keyword evidence="6" id="KW-0560">Oxidoreductase</keyword>
<comment type="catalytic activity">
    <reaction evidence="9">
        <text>a (2S)-2-hydroxycarboxylate + O2 = a 2-oxocarboxylate + H2O2</text>
        <dbReference type="Rhea" id="RHEA:16789"/>
        <dbReference type="ChEBI" id="CHEBI:15379"/>
        <dbReference type="ChEBI" id="CHEBI:16240"/>
        <dbReference type="ChEBI" id="CHEBI:35179"/>
        <dbReference type="ChEBI" id="CHEBI:58123"/>
        <dbReference type="EC" id="1.1.3.15"/>
    </reaction>
    <physiologicalReaction direction="left-to-right" evidence="9">
        <dbReference type="Rhea" id="RHEA:16790"/>
    </physiologicalReaction>
</comment>
<evidence type="ECO:0000256" key="4">
    <source>
        <dbReference type="ARBA" id="ARBA00022630"/>
    </source>
</evidence>
<comment type="catalytic activity">
    <reaction evidence="10">
        <text>2-hydroxyoctanoate + O2 = 2-oxooctanoate + H2O2</text>
        <dbReference type="Rhea" id="RHEA:67940"/>
        <dbReference type="ChEBI" id="CHEBI:15379"/>
        <dbReference type="ChEBI" id="CHEBI:16240"/>
        <dbReference type="ChEBI" id="CHEBI:133514"/>
        <dbReference type="ChEBI" id="CHEBI:176689"/>
    </reaction>
    <physiologicalReaction direction="left-to-right" evidence="10">
        <dbReference type="Rhea" id="RHEA:67941"/>
    </physiologicalReaction>
</comment>
<dbReference type="GO" id="GO:0005777">
    <property type="term" value="C:peroxisome"/>
    <property type="evidence" value="ECO:0007669"/>
    <property type="project" value="UniProtKB-SubCell"/>
</dbReference>
<evidence type="ECO:0000259" key="12">
    <source>
        <dbReference type="PROSITE" id="PS51349"/>
    </source>
</evidence>
<gene>
    <name evidence="13" type="ORF">Sradi_0072000</name>
</gene>
<keyword evidence="7" id="KW-0576">Peroxisome</keyword>
<evidence type="ECO:0000256" key="2">
    <source>
        <dbReference type="ARBA" id="ARBA00004275"/>
    </source>
</evidence>
<dbReference type="FunFam" id="3.20.20.70:FF:000204">
    <property type="entry name" value="Peroxisomal (S)-2-hydroxy-acid oxidase GLO4"/>
    <property type="match status" value="1"/>
</dbReference>
<dbReference type="Gene3D" id="3.20.20.70">
    <property type="entry name" value="Aldolase class I"/>
    <property type="match status" value="1"/>
</dbReference>
<evidence type="ECO:0000256" key="6">
    <source>
        <dbReference type="ARBA" id="ARBA00023002"/>
    </source>
</evidence>
<evidence type="ECO:0000256" key="11">
    <source>
        <dbReference type="ARBA" id="ARBA00051933"/>
    </source>
</evidence>
<comment type="similarity">
    <text evidence="8">Belongs to the FMN-dependent alpha-hydroxy acid dehydrogenase family.</text>
</comment>
<evidence type="ECO:0000256" key="5">
    <source>
        <dbReference type="ARBA" id="ARBA00022643"/>
    </source>
</evidence>
<dbReference type="GO" id="GO:0010181">
    <property type="term" value="F:FMN binding"/>
    <property type="evidence" value="ECO:0007669"/>
    <property type="project" value="InterPro"/>
</dbReference>
<comment type="subcellular location">
    <subcellularLocation>
        <location evidence="2">Peroxisome</location>
    </subcellularLocation>
</comment>
<dbReference type="EMBL" id="JACGWJ010000001">
    <property type="protein sequence ID" value="KAL0441331.1"/>
    <property type="molecule type" value="Genomic_DNA"/>
</dbReference>
<comment type="catalytic activity">
    <reaction evidence="11">
        <text>2-hydroxyhexanoate + O2 = 2-oxohexanoate + H2O2</text>
        <dbReference type="Rhea" id="RHEA:69372"/>
        <dbReference type="ChEBI" id="CHEBI:15379"/>
        <dbReference type="ChEBI" id="CHEBI:16240"/>
        <dbReference type="ChEBI" id="CHEBI:35177"/>
        <dbReference type="ChEBI" id="CHEBI:133738"/>
    </reaction>
    <physiologicalReaction direction="left-to-right" evidence="11">
        <dbReference type="Rhea" id="RHEA:69373"/>
    </physiologicalReaction>
</comment>
<dbReference type="CDD" id="cd02809">
    <property type="entry name" value="alpha_hydroxyacid_oxid_FMN"/>
    <property type="match status" value="1"/>
</dbReference>
<dbReference type="PANTHER" id="PTHR10578:SF67">
    <property type="entry name" value="PEROXISOMAL (S)-2-HYDROXYACID OXIDASE GLO3"/>
    <property type="match status" value="1"/>
</dbReference>
<accession>A0AAW2WKS3</accession>
<dbReference type="InterPro" id="IPR037396">
    <property type="entry name" value="FMN_HAD"/>
</dbReference>
<evidence type="ECO:0000256" key="8">
    <source>
        <dbReference type="ARBA" id="ARBA00024042"/>
    </source>
</evidence>
<dbReference type="InterPro" id="IPR013785">
    <property type="entry name" value="Aldolase_TIM"/>
</dbReference>
<evidence type="ECO:0000256" key="9">
    <source>
        <dbReference type="ARBA" id="ARBA00029325"/>
    </source>
</evidence>
<sequence length="499" mass="53004">MEAEPVNVSEFQELARLALPKMYYDFYAGGAEDQHTLEENVKAFQRIFIRPRVLIDVSRTDTSTTIMGYKTSAPIMVAPTAMHKLAHPEGEVATARASATANVIMVLSFNSTCTVEEVASSCNAVYKRREISAFMVQRAERNGFKAIILTVDTPRLGRREADIKNKMVAPQLKNFEGLISTEMKTDKGSNLEAFASGVLDASLCWKDIGWLKSITSLPVLIKGVLTREDALRALEVGVAGIIVSNHGARQLDYSPATINVLEEVVVAVQGKIPVLFDGGVRRGTDIFKALALGAQAVMIGRPVIYGLAAKGEHGVSRVINMLKDELELTMALSGCCTVKDISRSHVSTKIDRLHCRLVTFIHTLQLHRRIGDTTDRAQIVGSSEFSGSSAGDWLAVVVVAAAVFDSSDEEHQCLMVNPLAEAKEQLVMVKWFPAAAVTAVVAAAAASVAAAASATAVVGGAAAVEAGVAAAVAAAAAGSCKDSFLASILGDPLLYAASD</sequence>
<dbReference type="PROSITE" id="PS00557">
    <property type="entry name" value="FMN_HYDROXY_ACID_DH_1"/>
    <property type="match status" value="1"/>
</dbReference>
<feature type="domain" description="FMN hydroxy acid dehydrogenase" evidence="12">
    <location>
        <begin position="1"/>
        <end position="351"/>
    </location>
</feature>
<name>A0AAW2WKS3_SESRA</name>